<organism evidence="6">
    <name type="scientific">Cladocopium goreaui</name>
    <dbReference type="NCBI Taxonomy" id="2562237"/>
    <lineage>
        <taxon>Eukaryota</taxon>
        <taxon>Sar</taxon>
        <taxon>Alveolata</taxon>
        <taxon>Dinophyceae</taxon>
        <taxon>Suessiales</taxon>
        <taxon>Symbiodiniaceae</taxon>
        <taxon>Cladocopium</taxon>
    </lineage>
</organism>
<accession>A0A9P1FDP9</accession>
<dbReference type="SUPFAM" id="SSF158414">
    <property type="entry name" value="HP0062-like"/>
    <property type="match status" value="1"/>
</dbReference>
<keyword evidence="8" id="KW-1185">Reference proteome</keyword>
<keyword evidence="2" id="KW-0175">Coiled coil</keyword>
<dbReference type="InterPro" id="IPR020843">
    <property type="entry name" value="ER"/>
</dbReference>
<evidence type="ECO:0000313" key="6">
    <source>
        <dbReference type="EMBL" id="CAI3972243.1"/>
    </source>
</evidence>
<feature type="transmembrane region" description="Helical" evidence="4">
    <location>
        <begin position="1302"/>
        <end position="1322"/>
    </location>
</feature>
<dbReference type="InterPro" id="IPR003593">
    <property type="entry name" value="AAA+_ATPase"/>
</dbReference>
<dbReference type="SMART" id="SM00382">
    <property type="entry name" value="AAA"/>
    <property type="match status" value="1"/>
</dbReference>
<dbReference type="EMBL" id="CAMXCT020000001">
    <property type="protein sequence ID" value="CAL1125618.1"/>
    <property type="molecule type" value="Genomic_DNA"/>
</dbReference>
<feature type="coiled-coil region" evidence="2">
    <location>
        <begin position="1190"/>
        <end position="1217"/>
    </location>
</feature>
<evidence type="ECO:0000256" key="3">
    <source>
        <dbReference type="SAM" id="MobiDB-lite"/>
    </source>
</evidence>
<name>A0A9P1FDP9_9DINO</name>
<feature type="compositionally biased region" description="Basic and acidic residues" evidence="3">
    <location>
        <begin position="1423"/>
        <end position="1454"/>
    </location>
</feature>
<feature type="compositionally biased region" description="Low complexity" evidence="3">
    <location>
        <begin position="1005"/>
        <end position="1017"/>
    </location>
</feature>
<keyword evidence="1" id="KW-0560">Oxidoreductase</keyword>
<evidence type="ECO:0000259" key="5">
    <source>
        <dbReference type="PROSITE" id="PS50901"/>
    </source>
</evidence>
<dbReference type="SMART" id="SM00829">
    <property type="entry name" value="PKS_ER"/>
    <property type="match status" value="1"/>
</dbReference>
<protein>
    <submittedName>
        <fullName evidence="7">NADP-dependent oxidoreductase YfmJ</fullName>
    </submittedName>
</protein>
<dbReference type="InterPro" id="IPR027417">
    <property type="entry name" value="P-loop_NTPase"/>
</dbReference>
<dbReference type="InterPro" id="IPR013149">
    <property type="entry name" value="ADH-like_C"/>
</dbReference>
<dbReference type="Gene3D" id="3.40.50.720">
    <property type="entry name" value="NAD(P)-binding Rossmann-like Domain"/>
    <property type="match status" value="1"/>
</dbReference>
<dbReference type="OrthoDB" id="447735at2759"/>
<dbReference type="InterPro" id="IPR045010">
    <property type="entry name" value="MDR_fam"/>
</dbReference>
<dbReference type="SUPFAM" id="SSF50129">
    <property type="entry name" value="GroES-like"/>
    <property type="match status" value="2"/>
</dbReference>
<dbReference type="PANTHER" id="PTHR43205:SF7">
    <property type="entry name" value="PROSTAGLANDIN REDUCTASE 1"/>
    <property type="match status" value="1"/>
</dbReference>
<feature type="coiled-coil region" evidence="2">
    <location>
        <begin position="938"/>
        <end position="979"/>
    </location>
</feature>
<dbReference type="CDD" id="cd05288">
    <property type="entry name" value="PGDH"/>
    <property type="match status" value="1"/>
</dbReference>
<dbReference type="Proteomes" id="UP001152797">
    <property type="component" value="Unassembled WGS sequence"/>
</dbReference>
<keyword evidence="4" id="KW-0812">Transmembrane</keyword>
<evidence type="ECO:0000313" key="8">
    <source>
        <dbReference type="Proteomes" id="UP001152797"/>
    </source>
</evidence>
<dbReference type="EMBL" id="CAMXCT030000001">
    <property type="protein sequence ID" value="CAL4759555.1"/>
    <property type="molecule type" value="Genomic_DNA"/>
</dbReference>
<reference evidence="6" key="1">
    <citation type="submission" date="2022-10" db="EMBL/GenBank/DDBJ databases">
        <authorList>
            <person name="Chen Y."/>
            <person name="Dougan E. K."/>
            <person name="Chan C."/>
            <person name="Rhodes N."/>
            <person name="Thang M."/>
        </authorList>
    </citation>
    <scope>NUCLEOTIDE SEQUENCE</scope>
</reference>
<keyword evidence="4" id="KW-0472">Membrane</keyword>
<proteinExistence type="predicted"/>
<dbReference type="InterPro" id="IPR029013">
    <property type="entry name" value="HP0062-like_sf"/>
</dbReference>
<dbReference type="Gene3D" id="3.40.50.1100">
    <property type="match status" value="2"/>
</dbReference>
<dbReference type="Pfam" id="PF16884">
    <property type="entry name" value="ADH_N_2"/>
    <property type="match status" value="1"/>
</dbReference>
<feature type="domain" description="FtsK" evidence="5">
    <location>
        <begin position="1837"/>
        <end position="2032"/>
    </location>
</feature>
<dbReference type="InterPro" id="IPR011032">
    <property type="entry name" value="GroES-like_sf"/>
</dbReference>
<dbReference type="SUPFAM" id="SSF52540">
    <property type="entry name" value="P-loop containing nucleoside triphosphate hydrolases"/>
    <property type="match status" value="1"/>
</dbReference>
<dbReference type="InterPro" id="IPR002543">
    <property type="entry name" value="FtsK_dom"/>
</dbReference>
<dbReference type="CDD" id="cd01563">
    <property type="entry name" value="Thr-synth_1"/>
    <property type="match status" value="1"/>
</dbReference>
<dbReference type="InterPro" id="IPR036052">
    <property type="entry name" value="TrpB-like_PALP_sf"/>
</dbReference>
<dbReference type="EMBL" id="CAMXCT010000001">
    <property type="protein sequence ID" value="CAI3972243.1"/>
    <property type="molecule type" value="Genomic_DNA"/>
</dbReference>
<sequence>MHADRPLWVRYDLEAVGKAVSREQLVGRPTTMWRYRELLPPEHDESIISFGEGMSPTIPCPRLGEHLGLRDLWVKDESQLPTGSFKSRGQAAAITMCKEFGVNRVAIPTAGNAGGAMAAYAARAGMEAFVFMPEDTPLINQRECLLAGAKTFLVNGLITDCGRIVREGKETMGWFDISTLKEPYRIEGKKTMGLELAEQFEWTLPDVILYPTGGGTGLIGMWKAFAELATLGWLNTDKRPRMVAVQSRGCAPIVKAYEAGERFAEPFANAQTIASGIRVPAAVGDFMILDAVRESEGLAIAVDEDHLRRWMQLGTSKEGISFCPETAACIGAAEHLTQTGWISPNDRVVIYNTGAAQKYPEAMAAELPKLDHTQPLDWDRIARDVSREIRLRENPVGMPTADTFELAEVPVPQPGNGEFLVRNIWMSVDPYMRGRMMGVKTYVDPFEVGKPLNGGCVGQVVASNNEKFAVGDYVMGMLGWREHWVSSGSEVRKIDASLAPIQAYLGVLGMPGMTAYAGMVRVGEVAEGDTVFVSAAAGAVGSVVCQIAKNKGCRVVGSAGSQEKIDWLRDEAGVDYAFNYKEVDNLAKELGKACPDGIDLYFENVGGDHLEAALARMNDFGRVVVCGLIDQYNSPTPPPGPRSFVNIIPKRLRIQGFIVTDHLDITPQFFGEMGPWIAAGKMKWKETVVEGLEKAPEAFLGLFKGNNIGKMLVKSIEELQHIIDRIGSEKSPVGIDAKLTHAIIIEYLRQISARVEAIERHINSRSLGRLPRNTIGHARILSVALVDREERRIMAQAIVDPDELRRFAQSLKRFTNELQQHGSSLNSQLNTLGSTWRDQEHTKFVEEFEQHLKVLARFTALRVAIPRFQEEASDAIVALQQEIHRFLDWLEHDQLKYWSYQMRRASEKVGEARADLERKQVITVGGVAPPCYDEKQILARARQRYRYAEEKVAEIRRMRRELEHEVAETEGRLTTLSDALMADVPKAAALLDRMVTSLQAYAEIGSESTEETSSAESDIAQNKLAADDNTSPDDAPQDEGEVRLETEEHWKDANGRNFFENHLNPLEPKCNAAINSVNHLAQVFAKIEQACGMSQPLSIDRQRELIADLQRSIAHRAELENHLRQQRDDALQTEERRYQKATDDLAHRFRSVKTATEAEYANVARKIVSRFESDSQSIDRQYQTARSRTVSRLKAEKADAKQRLQEARWEAATLYEANKPLPRKELAAKKNKLTAVSRQAGELRELAIDMLRQRYMWSSKLELPNSEDQPTGDVDESLSIDALLAEASERLESLRAQRLPKLFSGAVPFVVILAIGIALAVTSGSLLGWSNLNWVFVSGGGTIVVAGVLGAVLFPRARKQSATAYADLAESLGQLKTLIRNTANRAEEERSNQEAGILKRRDDAVSDAEDAYAHVKSTLSYQQERDLQQASDTRRSRISEVENLREREQSEADSKYPQLLREIEEQRVAEIEETERAHQERLGKIQHHFQEEWDRMRQQWFEALANFQSGAAEMNSLANGYCYDFSGDVPWQPPQQYPPGLKFGEMNIDLTQIKNGIPDDPWLKPDFTRATLPAVVPFPEKPSLLFRCHDAGREVAVQALQAMMLRLLTSLPPAQLRFTVIDPVGLGDNFSAFMHLADFDEKLITNNIWVESSHIEQRLTDLTDHISSVIQKYLRSEFRSIQQYNEQAGEVAEPYRVLVVANFPAHFTESSARRLVSIANSGARCGVFTLISVDTKQKMPHNFSLEDLQSQATSLVWDGQRFIWPERKLEELPLKLDTPPEPEKMVQLIRTAGEVAEKAGRVEVPFDVVTPSEGNLWSLDARGGIDVPLGRAGAAKLQHLRLGQGTSQHVLIAGKTGSGKSTLLHALITNAALYYSPDEVELYLVDFKKGVEFKAYATNKLPHARVIAIESEREFGLSVLQRLGAELQKRGDRFRDLGVQDLKSFRGARPDERIPRIMLIVDEFQELFVEDDRLAQEASLLLDRLVRQGRAFGIHVLLGSQTLAGAYSLARSTLGQMAVRIALQCSDADAHLILSEDNTAARLLGRPGEAIYNDANGLFEGNHPFQVVWLSDERRDHYLHRIREMADAASGEELPRVVFEGNVPADITRNTDMQSMFDGSPSATPSTSLTAWLGDAVAIKDPTAVEFSRQGGTNLLVVGQQSEAALGLMTASLFALAAQQPPELPDDQAHAQFYILDGSRPETAEASDMWRSFAEVFPHRTSVVSPRECKNAIAEVTEILKQRQDSGEEGGPPIFVTIFDLARFRDLRRDEDDFSFSGMGDDKPASASKQLGEILREGPPLGIHVLLWCDSYNNLSRWVDRGALRDFEYLVAFQMSANDSSNLIDSPAASRLGIHRGLLADLTQGRLEKFRPYGLPTREWMEARAEQINSQRQQAAD</sequence>
<dbReference type="Pfam" id="PF01580">
    <property type="entry name" value="FtsK_SpoIIIE"/>
    <property type="match status" value="1"/>
</dbReference>
<feature type="transmembrane region" description="Helical" evidence="4">
    <location>
        <begin position="1334"/>
        <end position="1354"/>
    </location>
</feature>
<evidence type="ECO:0000256" key="4">
    <source>
        <dbReference type="SAM" id="Phobius"/>
    </source>
</evidence>
<dbReference type="Pfam" id="PF00291">
    <property type="entry name" value="PALP"/>
    <property type="match status" value="1"/>
</dbReference>
<dbReference type="GO" id="GO:0005524">
    <property type="term" value="F:ATP binding"/>
    <property type="evidence" value="ECO:0007669"/>
    <property type="project" value="InterPro"/>
</dbReference>
<dbReference type="NCBIfam" id="NF006050">
    <property type="entry name" value="PRK08197.1"/>
    <property type="match status" value="1"/>
</dbReference>
<dbReference type="InterPro" id="IPR041694">
    <property type="entry name" value="ADH_N_2"/>
</dbReference>
<dbReference type="InterPro" id="IPR036291">
    <property type="entry name" value="NAD(P)-bd_dom_sf"/>
</dbReference>
<dbReference type="FunFam" id="3.40.50.720:FF:000121">
    <property type="entry name" value="Prostaglandin reductase 2"/>
    <property type="match status" value="1"/>
</dbReference>
<dbReference type="Gene3D" id="1.10.287.850">
    <property type="entry name" value="HP0062-like domain"/>
    <property type="match status" value="1"/>
</dbReference>
<evidence type="ECO:0000313" key="7">
    <source>
        <dbReference type="EMBL" id="CAL4759555.1"/>
    </source>
</evidence>
<dbReference type="Pfam" id="PF00107">
    <property type="entry name" value="ADH_zinc_N"/>
    <property type="match status" value="1"/>
</dbReference>
<dbReference type="Gene3D" id="3.90.180.10">
    <property type="entry name" value="Medium-chain alcohol dehydrogenases, catalytic domain"/>
    <property type="match status" value="1"/>
</dbReference>
<evidence type="ECO:0000256" key="2">
    <source>
        <dbReference type="SAM" id="Coils"/>
    </source>
</evidence>
<feature type="region of interest" description="Disordered" evidence="3">
    <location>
        <begin position="1005"/>
        <end position="1043"/>
    </location>
</feature>
<keyword evidence="4" id="KW-1133">Transmembrane helix</keyword>
<dbReference type="Gene3D" id="3.40.50.300">
    <property type="entry name" value="P-loop containing nucleotide triphosphate hydrolases"/>
    <property type="match status" value="3"/>
</dbReference>
<dbReference type="SUPFAM" id="SSF51735">
    <property type="entry name" value="NAD(P)-binding Rossmann-fold domains"/>
    <property type="match status" value="1"/>
</dbReference>
<dbReference type="GO" id="GO:0016628">
    <property type="term" value="F:oxidoreductase activity, acting on the CH-CH group of donors, NAD or NADP as acceptor"/>
    <property type="evidence" value="ECO:0007669"/>
    <property type="project" value="InterPro"/>
</dbReference>
<dbReference type="PANTHER" id="PTHR43205">
    <property type="entry name" value="PROSTAGLANDIN REDUCTASE"/>
    <property type="match status" value="1"/>
</dbReference>
<dbReference type="GO" id="GO:0003677">
    <property type="term" value="F:DNA binding"/>
    <property type="evidence" value="ECO:0007669"/>
    <property type="project" value="InterPro"/>
</dbReference>
<dbReference type="PROSITE" id="PS50901">
    <property type="entry name" value="FTSK"/>
    <property type="match status" value="1"/>
</dbReference>
<dbReference type="InterPro" id="IPR001926">
    <property type="entry name" value="TrpB-like_PALP"/>
</dbReference>
<comment type="caution">
    <text evidence="6">The sequence shown here is derived from an EMBL/GenBank/DDBJ whole genome shotgun (WGS) entry which is preliminary data.</text>
</comment>
<reference evidence="7 8" key="2">
    <citation type="submission" date="2024-05" db="EMBL/GenBank/DDBJ databases">
        <authorList>
            <person name="Chen Y."/>
            <person name="Shah S."/>
            <person name="Dougan E. K."/>
            <person name="Thang M."/>
            <person name="Chan C."/>
        </authorList>
    </citation>
    <scope>NUCLEOTIDE SEQUENCE [LARGE SCALE GENOMIC DNA]</scope>
</reference>
<evidence type="ECO:0000256" key="1">
    <source>
        <dbReference type="ARBA" id="ARBA00023002"/>
    </source>
</evidence>
<feature type="region of interest" description="Disordered" evidence="3">
    <location>
        <begin position="1423"/>
        <end position="1457"/>
    </location>
</feature>
<dbReference type="SUPFAM" id="SSF53686">
    <property type="entry name" value="Tryptophan synthase beta subunit-like PLP-dependent enzymes"/>
    <property type="match status" value="1"/>
</dbReference>
<gene>
    <name evidence="6" type="ORF">C1SCF055_LOCUS833</name>
</gene>